<dbReference type="EMBL" id="JBBDGN010000010">
    <property type="protein sequence ID" value="MEJ1092189.1"/>
    <property type="molecule type" value="Genomic_DNA"/>
</dbReference>
<keyword evidence="2" id="KW-1185">Reference proteome</keyword>
<proteinExistence type="predicted"/>
<sequence>MTNTKTRKPIDLDAWGALTPEQAVRQPRLNPPPGDPIPEVAYEDRTVRQLIYTFTKVNPAWAATVHSRMEPSRLAARLGLVAVLHGYDLDHVPGLREAHRLEEALERIAVALLDDALNLAEAEAR</sequence>
<reference evidence="1 2" key="1">
    <citation type="submission" date="2024-02" db="EMBL/GenBank/DDBJ databases">
        <authorList>
            <person name="Saticioglu I.B."/>
        </authorList>
    </citation>
    <scope>NUCLEOTIDE SEQUENCE [LARGE SCALE GENOMIC DNA]</scope>
    <source>
        <strain evidence="1 2">Mu-43</strain>
    </source>
</reference>
<accession>A0ABU8LLJ0</accession>
<comment type="caution">
    <text evidence="1">The sequence shown here is derived from an EMBL/GenBank/DDBJ whole genome shotgun (WGS) entry which is preliminary data.</text>
</comment>
<protein>
    <submittedName>
        <fullName evidence="1">Uncharacterized protein</fullName>
    </submittedName>
</protein>
<organism evidence="1 2">
    <name type="scientific">Microbacterium istanbulense</name>
    <dbReference type="NCBI Taxonomy" id="3122049"/>
    <lineage>
        <taxon>Bacteria</taxon>
        <taxon>Bacillati</taxon>
        <taxon>Actinomycetota</taxon>
        <taxon>Actinomycetes</taxon>
        <taxon>Micrococcales</taxon>
        <taxon>Microbacteriaceae</taxon>
        <taxon>Microbacterium</taxon>
    </lineage>
</organism>
<dbReference type="Proteomes" id="UP001366085">
    <property type="component" value="Unassembled WGS sequence"/>
</dbReference>
<name>A0ABU8LLJ0_9MICO</name>
<evidence type="ECO:0000313" key="2">
    <source>
        <dbReference type="Proteomes" id="UP001366085"/>
    </source>
</evidence>
<dbReference type="RefSeq" id="WP_337320495.1">
    <property type="nucleotide sequence ID" value="NZ_JBBDGN010000010.1"/>
</dbReference>
<evidence type="ECO:0000313" key="1">
    <source>
        <dbReference type="EMBL" id="MEJ1092189.1"/>
    </source>
</evidence>
<gene>
    <name evidence="1" type="ORF">WDU93_10840</name>
</gene>